<keyword evidence="6" id="KW-0067">ATP-binding</keyword>
<dbReference type="Gene3D" id="3.30.930.10">
    <property type="entry name" value="Bira Bifunctional Protein, Domain 2"/>
    <property type="match status" value="1"/>
</dbReference>
<dbReference type="Pfam" id="PF21948">
    <property type="entry name" value="LplA-B_cat"/>
    <property type="match status" value="1"/>
</dbReference>
<dbReference type="RefSeq" id="WP_407882677.1">
    <property type="nucleotide sequence ID" value="NZ_BQXO01000002.1"/>
</dbReference>
<dbReference type="InterPro" id="IPR019491">
    <property type="entry name" value="Lipoate_protein_ligase_C"/>
</dbReference>
<comment type="caution">
    <text evidence="9">The sequence shown here is derived from an EMBL/GenBank/DDBJ whole genome shotgun (WGS) entry which is preliminary data.</text>
</comment>
<keyword evidence="4 9" id="KW-0436">Ligase</keyword>
<dbReference type="InterPro" id="IPR045864">
    <property type="entry name" value="aa-tRNA-synth_II/BPL/LPL"/>
</dbReference>
<dbReference type="GO" id="GO:0016874">
    <property type="term" value="F:ligase activity"/>
    <property type="evidence" value="ECO:0007669"/>
    <property type="project" value="UniProtKB-KW"/>
</dbReference>
<dbReference type="Proteomes" id="UP001628078">
    <property type="component" value="Unassembled WGS sequence"/>
</dbReference>
<dbReference type="InterPro" id="IPR004562">
    <property type="entry name" value="LipoylTrfase_LipoateP_Ligase"/>
</dbReference>
<dbReference type="CDD" id="cd16443">
    <property type="entry name" value="LplA"/>
    <property type="match status" value="1"/>
</dbReference>
<evidence type="ECO:0000313" key="9">
    <source>
        <dbReference type="EMBL" id="GKT05423.1"/>
    </source>
</evidence>
<evidence type="ECO:0000256" key="5">
    <source>
        <dbReference type="ARBA" id="ARBA00022741"/>
    </source>
</evidence>
<evidence type="ECO:0000256" key="1">
    <source>
        <dbReference type="ARBA" id="ARBA00005085"/>
    </source>
</evidence>
<evidence type="ECO:0000256" key="4">
    <source>
        <dbReference type="ARBA" id="ARBA00022598"/>
    </source>
</evidence>
<dbReference type="Gene3D" id="3.30.390.50">
    <property type="entry name" value="CO dehydrogenase flavoprotein, C-terminal domain"/>
    <property type="match status" value="1"/>
</dbReference>
<evidence type="ECO:0000259" key="8">
    <source>
        <dbReference type="PROSITE" id="PS51733"/>
    </source>
</evidence>
<dbReference type="SUPFAM" id="SSF82649">
    <property type="entry name" value="SufE/NifU"/>
    <property type="match status" value="1"/>
</dbReference>
<keyword evidence="5" id="KW-0547">Nucleotide-binding</keyword>
<sequence length="345" mass="38244">MKLIDLTYQGKAVTSAADVEAITSYLAQQNPFSEDTLLLATNRPVVVIGRLQDAYTEVNLTALRDAGVELIRRSSGGGAVYMDEGSFVYTFNIVEVASMGFRLNFAHYAQPLIQTLTDLGLPNVALTGRNDVTIAERKVSGMAGFQIGQRFGVGGTIIFKANPTMASQLLTPLRSKFESKGFHSVASRITDIKSLLPATQQDLSADGFRQRFLAQVFHVKLGDPIPTISFTDEQWAQIMAIKAERYGNDLWNYGRQPHFSNYVRHHYDQGTVAINFEVEQERLTQAMIFGDFFTEVADLSTAEGQLVGTKMTFNDLAQTFDTTAIKQVFPWMSGEQFAHLVLAKD</sequence>
<protein>
    <recommendedName>
        <fullName evidence="3">lipoate--protein ligase</fullName>
        <ecNumber evidence="3">6.3.1.20</ecNumber>
    </recommendedName>
</protein>
<dbReference type="InterPro" id="IPR004143">
    <property type="entry name" value="BPL_LPL_catalytic"/>
</dbReference>
<keyword evidence="10" id="KW-1185">Reference proteome</keyword>
<evidence type="ECO:0000313" key="10">
    <source>
        <dbReference type="Proteomes" id="UP001628078"/>
    </source>
</evidence>
<gene>
    <name evidence="9" type="primary">lplA</name>
    <name evidence="9" type="ORF">JCM31185_07120</name>
</gene>
<evidence type="ECO:0000256" key="6">
    <source>
        <dbReference type="ARBA" id="ARBA00022840"/>
    </source>
</evidence>
<evidence type="ECO:0000256" key="2">
    <source>
        <dbReference type="ARBA" id="ARBA00005124"/>
    </source>
</evidence>
<dbReference type="PANTHER" id="PTHR12561">
    <property type="entry name" value="LIPOATE-PROTEIN LIGASE"/>
    <property type="match status" value="1"/>
</dbReference>
<reference evidence="9 10" key="1">
    <citation type="submission" date="2022-03" db="EMBL/GenBank/DDBJ databases">
        <title>Draft genome sequence of Furfurilactobacillus curtus JCM 31185.</title>
        <authorList>
            <person name="Suzuki S."/>
            <person name="Endo A."/>
            <person name="Kajikawa A."/>
        </authorList>
    </citation>
    <scope>NUCLEOTIDE SEQUENCE [LARGE SCALE GENOMIC DNA]</scope>
    <source>
        <strain evidence="9 10">JCM 31185</strain>
    </source>
</reference>
<dbReference type="EMBL" id="BQXO01000002">
    <property type="protein sequence ID" value="GKT05423.1"/>
    <property type="molecule type" value="Genomic_DNA"/>
</dbReference>
<dbReference type="PROSITE" id="PS51733">
    <property type="entry name" value="BPL_LPL_CATALYTIC"/>
    <property type="match status" value="1"/>
</dbReference>
<evidence type="ECO:0000256" key="3">
    <source>
        <dbReference type="ARBA" id="ARBA00012367"/>
    </source>
</evidence>
<proteinExistence type="predicted"/>
<dbReference type="PANTHER" id="PTHR12561:SF3">
    <property type="entry name" value="LIPOYLTRANSFERASE 1, MITOCHONDRIAL"/>
    <property type="match status" value="1"/>
</dbReference>
<comment type="pathway">
    <text evidence="2">Protein modification; protein lipoylation via exogenous pathway; protein N(6)-(lipoyl)lysine from lipoate: step 1/2.</text>
</comment>
<feature type="domain" description="BPL/LPL catalytic" evidence="8">
    <location>
        <begin position="31"/>
        <end position="224"/>
    </location>
</feature>
<comment type="catalytic activity">
    <reaction evidence="7">
        <text>L-lysyl-[lipoyl-carrier protein] + (R)-lipoate + ATP = N(6)-[(R)-lipoyl]-L-lysyl-[lipoyl-carrier protein] + AMP + diphosphate + H(+)</text>
        <dbReference type="Rhea" id="RHEA:49288"/>
        <dbReference type="Rhea" id="RHEA-COMP:10500"/>
        <dbReference type="Rhea" id="RHEA-COMP:10502"/>
        <dbReference type="ChEBI" id="CHEBI:15378"/>
        <dbReference type="ChEBI" id="CHEBI:29969"/>
        <dbReference type="ChEBI" id="CHEBI:30616"/>
        <dbReference type="ChEBI" id="CHEBI:33019"/>
        <dbReference type="ChEBI" id="CHEBI:83088"/>
        <dbReference type="ChEBI" id="CHEBI:83099"/>
        <dbReference type="ChEBI" id="CHEBI:456215"/>
        <dbReference type="EC" id="6.3.1.20"/>
    </reaction>
</comment>
<dbReference type="Pfam" id="PF10437">
    <property type="entry name" value="Lip_prot_lig_C"/>
    <property type="match status" value="1"/>
</dbReference>
<comment type="pathway">
    <text evidence="1">Protein modification; protein lipoylation via exogenous pathway; protein N(6)-(lipoyl)lysine from lipoate: step 2/2.</text>
</comment>
<dbReference type="SUPFAM" id="SSF55681">
    <property type="entry name" value="Class II aaRS and biotin synthetases"/>
    <property type="match status" value="1"/>
</dbReference>
<accession>A0ABQ5JSA1</accession>
<evidence type="ECO:0000256" key="7">
    <source>
        <dbReference type="ARBA" id="ARBA00048037"/>
    </source>
</evidence>
<name>A0ABQ5JSA1_9LACO</name>
<dbReference type="EC" id="6.3.1.20" evidence="3"/>
<organism evidence="9 10">
    <name type="scientific">Furfurilactobacillus curtus</name>
    <dbReference type="NCBI Taxonomy" id="1746200"/>
    <lineage>
        <taxon>Bacteria</taxon>
        <taxon>Bacillati</taxon>
        <taxon>Bacillota</taxon>
        <taxon>Bacilli</taxon>
        <taxon>Lactobacillales</taxon>
        <taxon>Lactobacillaceae</taxon>
        <taxon>Furfurilactobacillus</taxon>
    </lineage>
</organism>